<accession>A0A5C5XVI3</accession>
<dbReference type="PANTHER" id="PTHR48465">
    <property type="entry name" value="PROTEIN SSUH2 HOMOLOG"/>
    <property type="match status" value="1"/>
</dbReference>
<protein>
    <submittedName>
        <fullName evidence="1">Uncharacterized protein</fullName>
    </submittedName>
</protein>
<dbReference type="AlphaFoldDB" id="A0A5C5XVI3"/>
<dbReference type="RefSeq" id="WP_146590810.1">
    <property type="nucleotide sequence ID" value="NZ_SJPO01000013.1"/>
</dbReference>
<comment type="caution">
    <text evidence="1">The sequence shown here is derived from an EMBL/GenBank/DDBJ whole genome shotgun (WGS) entry which is preliminary data.</text>
</comment>
<dbReference type="OrthoDB" id="837043at2"/>
<sequence>MAGSSIHTYSAQASDALQPRVYLEDLCNEVEKVTDSAVFQELRTHLAAYLYRFDSLPAYFTEEFQIERVTRVPVGMLGLESLIESRELSGYVEPISDETPLSVGRLPPDLYGIQPTPTLEFPAVPTEASHDVSGGEEVFDCELCGGRGQAECVHCRASGIIPCNDCERVGEVLCERCGGTGQVTYSDGQNYSCRDCDGVGTAVCIACGGEGARACTTCGEMGHVHCIRCSGAGRFVRKWRIKVGRRSHLVCRLLQVDEDNLGLEPDRLYDNSDPIYEHACLLEGDNAPLTFDADATQLRELCSTVQSYAQSSLARLRSTLAPSERVVGARVQVKTAYVYQTLLKRGRDRAELVVGGRRLAISPRVLPRGGSMASRGLALIDRMFSSVGLGSSELTSRCHAKLVEGGPIHSLDENSLGSRLQELGLVVTASAAGYVVKTSVKGTEVTSSISVDITIESNGRKCLVARVPLKIIHPDSYADALAINERVMYGGLALSRGDGQHASTLLLIDRRPYESVTAEGYAEVLRGFASDAVRIASEEALT</sequence>
<reference evidence="1 2" key="1">
    <citation type="submission" date="2019-02" db="EMBL/GenBank/DDBJ databases">
        <title>Deep-cultivation of Planctomycetes and their phenomic and genomic characterization uncovers novel biology.</title>
        <authorList>
            <person name="Wiegand S."/>
            <person name="Jogler M."/>
            <person name="Boedeker C."/>
            <person name="Pinto D."/>
            <person name="Vollmers J."/>
            <person name="Rivas-Marin E."/>
            <person name="Kohn T."/>
            <person name="Peeters S.H."/>
            <person name="Heuer A."/>
            <person name="Rast P."/>
            <person name="Oberbeckmann S."/>
            <person name="Bunk B."/>
            <person name="Jeske O."/>
            <person name="Meyerdierks A."/>
            <person name="Storesund J.E."/>
            <person name="Kallscheuer N."/>
            <person name="Luecker S."/>
            <person name="Lage O.M."/>
            <person name="Pohl T."/>
            <person name="Merkel B.J."/>
            <person name="Hornburger P."/>
            <person name="Mueller R.-W."/>
            <person name="Bruemmer F."/>
            <person name="Labrenz M."/>
            <person name="Spormann A.M."/>
            <person name="Op Den Camp H."/>
            <person name="Overmann J."/>
            <person name="Amann R."/>
            <person name="Jetten M.S.M."/>
            <person name="Mascher T."/>
            <person name="Medema M.H."/>
            <person name="Devos D.P."/>
            <person name="Kaster A.-K."/>
            <person name="Ovreas L."/>
            <person name="Rohde M."/>
            <person name="Galperin M.Y."/>
            <person name="Jogler C."/>
        </authorList>
    </citation>
    <scope>NUCLEOTIDE SEQUENCE [LARGE SCALE GENOMIC DNA]</scope>
    <source>
        <strain evidence="1 2">Pla123a</strain>
    </source>
</reference>
<dbReference type="Proteomes" id="UP000318478">
    <property type="component" value="Unassembled WGS sequence"/>
</dbReference>
<keyword evidence="2" id="KW-1185">Reference proteome</keyword>
<dbReference type="PANTHER" id="PTHR48465:SF1">
    <property type="entry name" value="PROTEIN SSUH2 HOMOLOG"/>
    <property type="match status" value="1"/>
</dbReference>
<gene>
    <name evidence="1" type="ORF">Pla123a_43280</name>
</gene>
<name>A0A5C5XVI3_9BACT</name>
<dbReference type="InterPro" id="IPR052789">
    <property type="entry name" value="SSUH2_homolog"/>
</dbReference>
<proteinExistence type="predicted"/>
<dbReference type="EMBL" id="SJPO01000013">
    <property type="protein sequence ID" value="TWT66900.1"/>
    <property type="molecule type" value="Genomic_DNA"/>
</dbReference>
<organism evidence="1 2">
    <name type="scientific">Posidoniimonas polymericola</name>
    <dbReference type="NCBI Taxonomy" id="2528002"/>
    <lineage>
        <taxon>Bacteria</taxon>
        <taxon>Pseudomonadati</taxon>
        <taxon>Planctomycetota</taxon>
        <taxon>Planctomycetia</taxon>
        <taxon>Pirellulales</taxon>
        <taxon>Lacipirellulaceae</taxon>
        <taxon>Posidoniimonas</taxon>
    </lineage>
</organism>
<evidence type="ECO:0000313" key="2">
    <source>
        <dbReference type="Proteomes" id="UP000318478"/>
    </source>
</evidence>
<evidence type="ECO:0000313" key="1">
    <source>
        <dbReference type="EMBL" id="TWT66900.1"/>
    </source>
</evidence>